<sequence>MLLQMLLAIVATYSVWNAICLEINAGKARKMGVPIIRIPIGGNNALWIILQPLVWRFLRLFPFPWSSYPDWLRMSRRDWHFVEKSQPHIRLGPVWALVSPESVNLFIADAEAVHEVYSRRDDFVRPAKNYKLLEAYGPCLTTAARHDYARHRKPLASLVNENMMRFVWGESLRQSGAMMHNWTNDSTHDNGVPSMQKDVARLSLKVLASIGFQKSHGLPGRVDNTSAEGEGGSYLDALQTVLEGIILLLLIPARYLDLPIMPTGWRRIGRASKLFKRHMEQMIAAEKDNMDQGGSGSGGIMTAFVHALEEHETNRNNPQDAKTGKRGLSKDEILGNLFLVNFAGHDTNANTISFALMLLAAYPDVQNWIAEEVESVTNGRSVEQWEYKDLFPRLVRCRAVVLETLRLYPAVVSVSKWTADKAQTLRIGQKSISIPPGIMTSLYVNGAQTHPQYWDNPYDWRPSRWVLQLPSTAQQARPATLQHEELLVPRRGTFFPWSEGVQSCPGKKFAEVEAVAVIAHLFKDHRLSVKREADEGDDSAQKRALDCANDVEMMALLKMANADRVTLVYRTA</sequence>
<organism evidence="6 7">
    <name type="scientific">Conoideocrella luteorostrata</name>
    <dbReference type="NCBI Taxonomy" id="1105319"/>
    <lineage>
        <taxon>Eukaryota</taxon>
        <taxon>Fungi</taxon>
        <taxon>Dikarya</taxon>
        <taxon>Ascomycota</taxon>
        <taxon>Pezizomycotina</taxon>
        <taxon>Sordariomycetes</taxon>
        <taxon>Hypocreomycetidae</taxon>
        <taxon>Hypocreales</taxon>
        <taxon>Clavicipitaceae</taxon>
        <taxon>Conoideocrella</taxon>
    </lineage>
</organism>
<dbReference type="CDD" id="cd11070">
    <property type="entry name" value="CYP56-like"/>
    <property type="match status" value="1"/>
</dbReference>
<dbReference type="PRINTS" id="PR00385">
    <property type="entry name" value="P450"/>
</dbReference>
<dbReference type="PANTHER" id="PTHR24305:SF166">
    <property type="entry name" value="CYTOCHROME P450 12A4, MITOCHONDRIAL-RELATED"/>
    <property type="match status" value="1"/>
</dbReference>
<evidence type="ECO:0000256" key="3">
    <source>
        <dbReference type="ARBA" id="ARBA00022723"/>
    </source>
</evidence>
<dbReference type="InterPro" id="IPR050121">
    <property type="entry name" value="Cytochrome_P450_monoxygenase"/>
</dbReference>
<dbReference type="InterPro" id="IPR002401">
    <property type="entry name" value="Cyt_P450_E_grp-I"/>
</dbReference>
<evidence type="ECO:0000256" key="5">
    <source>
        <dbReference type="PIRSR" id="PIRSR602401-1"/>
    </source>
</evidence>
<name>A0AAJ0FWN1_9HYPO</name>
<comment type="caution">
    <text evidence="6">The sequence shown here is derived from an EMBL/GenBank/DDBJ whole genome shotgun (WGS) entry which is preliminary data.</text>
</comment>
<dbReference type="InterPro" id="IPR036396">
    <property type="entry name" value="Cyt_P450_sf"/>
</dbReference>
<comment type="similarity">
    <text evidence="1">Belongs to the cytochrome P450 family.</text>
</comment>
<keyword evidence="3 5" id="KW-0479">Metal-binding</keyword>
<evidence type="ECO:0000313" key="6">
    <source>
        <dbReference type="EMBL" id="KAK2609107.1"/>
    </source>
</evidence>
<dbReference type="GO" id="GO:0020037">
    <property type="term" value="F:heme binding"/>
    <property type="evidence" value="ECO:0007669"/>
    <property type="project" value="InterPro"/>
</dbReference>
<dbReference type="Pfam" id="PF00067">
    <property type="entry name" value="p450"/>
    <property type="match status" value="1"/>
</dbReference>
<dbReference type="EMBL" id="JASWJB010000027">
    <property type="protein sequence ID" value="KAK2609107.1"/>
    <property type="molecule type" value="Genomic_DNA"/>
</dbReference>
<dbReference type="SUPFAM" id="SSF48264">
    <property type="entry name" value="Cytochrome P450"/>
    <property type="match status" value="1"/>
</dbReference>
<accession>A0AAJ0FWN1</accession>
<keyword evidence="4 5" id="KW-0408">Iron</keyword>
<comment type="cofactor">
    <cofactor evidence="5">
        <name>heme</name>
        <dbReference type="ChEBI" id="CHEBI:30413"/>
    </cofactor>
</comment>
<evidence type="ECO:0000313" key="7">
    <source>
        <dbReference type="Proteomes" id="UP001251528"/>
    </source>
</evidence>
<dbReference type="GO" id="GO:0005506">
    <property type="term" value="F:iron ion binding"/>
    <property type="evidence" value="ECO:0007669"/>
    <property type="project" value="InterPro"/>
</dbReference>
<dbReference type="PANTHER" id="PTHR24305">
    <property type="entry name" value="CYTOCHROME P450"/>
    <property type="match status" value="1"/>
</dbReference>
<evidence type="ECO:0000256" key="1">
    <source>
        <dbReference type="ARBA" id="ARBA00010617"/>
    </source>
</evidence>
<gene>
    <name evidence="6" type="ORF">QQS21_002334</name>
</gene>
<proteinExistence type="inferred from homology"/>
<dbReference type="AlphaFoldDB" id="A0AAJ0FWN1"/>
<dbReference type="Proteomes" id="UP001251528">
    <property type="component" value="Unassembled WGS sequence"/>
</dbReference>
<keyword evidence="7" id="KW-1185">Reference proteome</keyword>
<protein>
    <recommendedName>
        <fullName evidence="8">Cytochrome P450</fullName>
    </recommendedName>
</protein>
<reference evidence="6" key="1">
    <citation type="submission" date="2023-06" db="EMBL/GenBank/DDBJ databases">
        <title>Conoideocrella luteorostrata (Hypocreales: Clavicipitaceae), a potential biocontrol fungus for elongate hemlock scale in United States Christmas tree production areas.</title>
        <authorList>
            <person name="Barrett H."/>
            <person name="Lovett B."/>
            <person name="Macias A.M."/>
            <person name="Stajich J.E."/>
            <person name="Kasson M.T."/>
        </authorList>
    </citation>
    <scope>NUCLEOTIDE SEQUENCE</scope>
    <source>
        <strain evidence="6">ARSEF 14590</strain>
    </source>
</reference>
<evidence type="ECO:0008006" key="8">
    <source>
        <dbReference type="Google" id="ProtNLM"/>
    </source>
</evidence>
<dbReference type="InterPro" id="IPR001128">
    <property type="entry name" value="Cyt_P450"/>
</dbReference>
<feature type="binding site" description="axial binding residue" evidence="5">
    <location>
        <position position="504"/>
    </location>
    <ligand>
        <name>heme</name>
        <dbReference type="ChEBI" id="CHEBI:30413"/>
    </ligand>
    <ligandPart>
        <name>Fe</name>
        <dbReference type="ChEBI" id="CHEBI:18248"/>
    </ligandPart>
</feature>
<dbReference type="Gene3D" id="1.10.630.10">
    <property type="entry name" value="Cytochrome P450"/>
    <property type="match status" value="1"/>
</dbReference>
<evidence type="ECO:0000256" key="4">
    <source>
        <dbReference type="ARBA" id="ARBA00023004"/>
    </source>
</evidence>
<dbReference type="GO" id="GO:0016705">
    <property type="term" value="F:oxidoreductase activity, acting on paired donors, with incorporation or reduction of molecular oxygen"/>
    <property type="evidence" value="ECO:0007669"/>
    <property type="project" value="InterPro"/>
</dbReference>
<keyword evidence="2 5" id="KW-0349">Heme</keyword>
<dbReference type="PRINTS" id="PR00463">
    <property type="entry name" value="EP450I"/>
</dbReference>
<dbReference type="GO" id="GO:0004497">
    <property type="term" value="F:monooxygenase activity"/>
    <property type="evidence" value="ECO:0007669"/>
    <property type="project" value="InterPro"/>
</dbReference>
<evidence type="ECO:0000256" key="2">
    <source>
        <dbReference type="ARBA" id="ARBA00022617"/>
    </source>
</evidence>